<feature type="transmembrane region" description="Helical" evidence="1">
    <location>
        <begin position="412"/>
        <end position="429"/>
    </location>
</feature>
<sequence length="441" mass="50333">MIIQIILLLILVALAFFISEEWILMAVVAIVPFHFFIKECLYPLIGEGSLFAMWKELVLMVVLGKILWQIKQRKIKVNKYYPLWLVVIALFGIGILFLFAPNKMDALISVKSLAFPLVAFFIAAHLRFIHINQRIFTFVLSISAFLVFIIAHIEQLFMPVQFGHLYRIITQILPSGKILYTESAYTILAKNRMYGPFVGPNELGMYTALILLYFSYVLFALRNNWKNKVFLLVLLILGISTLMQTYSRASWALFLFAAFILFVFVVRRWKPIWQFGVYVIASVVGMVLINKDLPEIFMASITGKEASAGARKVTFEESGIKIFERPFGYGLGTVQYSSPNPRSFNTEIYWWLILGEIGILMGLLLLAVYILSIVKMFSYKRTERNIFTSVMPCFLIAAVCAGWASVILFDPIVQLVIWLFVGLGINLSLTKKTIWTSAPLL</sequence>
<keyword evidence="1" id="KW-0472">Membrane</keyword>
<feature type="transmembrane region" description="Helical" evidence="1">
    <location>
        <begin position="272"/>
        <end position="289"/>
    </location>
</feature>
<evidence type="ECO:0008006" key="4">
    <source>
        <dbReference type="Google" id="ProtNLM"/>
    </source>
</evidence>
<feature type="transmembrane region" description="Helical" evidence="1">
    <location>
        <begin position="386"/>
        <end position="406"/>
    </location>
</feature>
<feature type="transmembrane region" description="Helical" evidence="1">
    <location>
        <begin position="80"/>
        <end position="100"/>
    </location>
</feature>
<gene>
    <name evidence="2" type="ORF">E0W69_010965</name>
</gene>
<proteinExistence type="predicted"/>
<organism evidence="2 3">
    <name type="scientific">Rhizosphaericola mali</name>
    <dbReference type="NCBI Taxonomy" id="2545455"/>
    <lineage>
        <taxon>Bacteria</taxon>
        <taxon>Pseudomonadati</taxon>
        <taxon>Bacteroidota</taxon>
        <taxon>Chitinophagia</taxon>
        <taxon>Chitinophagales</taxon>
        <taxon>Chitinophagaceae</taxon>
        <taxon>Rhizosphaericola</taxon>
    </lineage>
</organism>
<dbReference type="EMBL" id="CP044016">
    <property type="protein sequence ID" value="QES89159.1"/>
    <property type="molecule type" value="Genomic_DNA"/>
</dbReference>
<keyword evidence="3" id="KW-1185">Reference proteome</keyword>
<dbReference type="RefSeq" id="WP_131330105.1">
    <property type="nucleotide sequence ID" value="NZ_CP044016.1"/>
</dbReference>
<evidence type="ECO:0000256" key="1">
    <source>
        <dbReference type="SAM" id="Phobius"/>
    </source>
</evidence>
<accession>A0A5P2G4U1</accession>
<reference evidence="2 3" key="1">
    <citation type="submission" date="2019-09" db="EMBL/GenBank/DDBJ databases">
        <title>Complete genome sequence of Arachidicoccus sp. B3-10 isolated from apple orchard soil.</title>
        <authorList>
            <person name="Kim H.S."/>
            <person name="Han K.-I."/>
            <person name="Suh M.K."/>
            <person name="Lee K.C."/>
            <person name="Eom M.K."/>
            <person name="Kim J.-S."/>
            <person name="Kang S.W."/>
            <person name="Sin Y."/>
            <person name="Lee J.-S."/>
        </authorList>
    </citation>
    <scope>NUCLEOTIDE SEQUENCE [LARGE SCALE GENOMIC DNA]</scope>
    <source>
        <strain evidence="2 3">B3-10</strain>
    </source>
</reference>
<evidence type="ECO:0000313" key="3">
    <source>
        <dbReference type="Proteomes" id="UP000292424"/>
    </source>
</evidence>
<feature type="transmembrane region" description="Helical" evidence="1">
    <location>
        <begin position="135"/>
        <end position="153"/>
    </location>
</feature>
<dbReference type="InterPro" id="IPR051533">
    <property type="entry name" value="WaaL-like"/>
</dbReference>
<dbReference type="AlphaFoldDB" id="A0A5P2G4U1"/>
<dbReference type="OrthoDB" id="10012933at2"/>
<protein>
    <recommendedName>
        <fullName evidence="4">O-antigen ligase family protein</fullName>
    </recommendedName>
</protein>
<feature type="transmembrane region" description="Helical" evidence="1">
    <location>
        <begin position="106"/>
        <end position="128"/>
    </location>
</feature>
<dbReference type="PANTHER" id="PTHR37422">
    <property type="entry name" value="TEICHURONIC ACID BIOSYNTHESIS PROTEIN TUAE"/>
    <property type="match status" value="1"/>
</dbReference>
<evidence type="ECO:0000313" key="2">
    <source>
        <dbReference type="EMBL" id="QES89159.1"/>
    </source>
</evidence>
<keyword evidence="1" id="KW-1133">Transmembrane helix</keyword>
<feature type="transmembrane region" description="Helical" evidence="1">
    <location>
        <begin position="228"/>
        <end position="243"/>
    </location>
</feature>
<feature type="transmembrane region" description="Helical" evidence="1">
    <location>
        <begin position="249"/>
        <end position="265"/>
    </location>
</feature>
<keyword evidence="1" id="KW-0812">Transmembrane</keyword>
<dbReference type="PANTHER" id="PTHR37422:SF13">
    <property type="entry name" value="LIPOPOLYSACCHARIDE BIOSYNTHESIS PROTEIN PA4999-RELATED"/>
    <property type="match status" value="1"/>
</dbReference>
<feature type="transmembrane region" description="Helical" evidence="1">
    <location>
        <begin position="348"/>
        <end position="374"/>
    </location>
</feature>
<dbReference type="KEGG" id="arac:E0W69_010965"/>
<feature type="transmembrane region" description="Helical" evidence="1">
    <location>
        <begin position="50"/>
        <end position="68"/>
    </location>
</feature>
<feature type="transmembrane region" description="Helical" evidence="1">
    <location>
        <begin position="203"/>
        <end position="221"/>
    </location>
</feature>
<dbReference type="Proteomes" id="UP000292424">
    <property type="component" value="Chromosome"/>
</dbReference>
<name>A0A5P2G4U1_9BACT</name>